<dbReference type="SMART" id="SM01043">
    <property type="entry name" value="BTAD"/>
    <property type="match status" value="1"/>
</dbReference>
<dbReference type="Proteomes" id="UP000011863">
    <property type="component" value="Chromosome"/>
</dbReference>
<dbReference type="GO" id="GO:0003677">
    <property type="term" value="F:DNA binding"/>
    <property type="evidence" value="ECO:0007669"/>
    <property type="project" value="InterPro"/>
</dbReference>
<feature type="domain" description="Bacterial transcriptional activator" evidence="1">
    <location>
        <begin position="383"/>
        <end position="500"/>
    </location>
</feature>
<organism evidence="2 3">
    <name type="scientific">Ilumatobacter coccineus (strain NBRC 103263 / KCTC 29153 / YM16-304)</name>
    <dbReference type="NCBI Taxonomy" id="1313172"/>
    <lineage>
        <taxon>Bacteria</taxon>
        <taxon>Bacillati</taxon>
        <taxon>Actinomycetota</taxon>
        <taxon>Acidimicrobiia</taxon>
        <taxon>Acidimicrobiales</taxon>
        <taxon>Ilumatobacteraceae</taxon>
        <taxon>Ilumatobacter</taxon>
    </lineage>
</organism>
<dbReference type="InterPro" id="IPR011990">
    <property type="entry name" value="TPR-like_helical_dom_sf"/>
</dbReference>
<dbReference type="EMBL" id="AP012057">
    <property type="protein sequence ID" value="BAN01309.1"/>
    <property type="molecule type" value="Genomic_DNA"/>
</dbReference>
<dbReference type="InterPro" id="IPR016032">
    <property type="entry name" value="Sig_transdc_resp-reg_C-effctor"/>
</dbReference>
<dbReference type="Pfam" id="PF03704">
    <property type="entry name" value="BTAD"/>
    <property type="match status" value="1"/>
</dbReference>
<dbReference type="InterPro" id="IPR029058">
    <property type="entry name" value="AB_hydrolase_fold"/>
</dbReference>
<dbReference type="KEGG" id="aym:YM304_09950"/>
<dbReference type="Gene3D" id="1.10.10.10">
    <property type="entry name" value="Winged helix-like DNA-binding domain superfamily/Winged helix DNA-binding domain"/>
    <property type="match status" value="1"/>
</dbReference>
<sequence>MAAMPVPAVRFAKVAGGRLAWQAWGDGDETIVAIPPAAQNIETAWEWHEIRAMLERFGSFAHYVHFDKRGTGASDRGDEVPGLDTRVDDLRAVMDDAGVAQAHLFAQSEGGPTALLFAATYPHRVKSLILHGTGACVVPSELAADPEVRRDQIEKRRKFADAWGTPDTSSIGLFAPSKVGDRAFIEWFVRYERTAASAQGVFDLMTQMLDMDVRDVVGEIEAPMLVLHRSDETAMPVEYAHELVGLARDATLVELDGADHFAFVGDIDTWMTEVERWVTGTVRERPVDEGPRSPKVTTLGRFAVEVGGVEVDAASWGSRRARVLLKRLVVAEGAPVTRDELFDLLWPDETDRTRLGARLSVQLSAVRKVLGGGVRADRDSVALDRDQVRVDLFDYLDAAAAGSDATVVEHYGEFLPEQRYDDWAAPMRERVRSIFTTAAHRRITAAIDADDTSEAIDLARRVLVADPTDELAHASLVDALQAAGDDAAARRARDEWRAAAPG</sequence>
<dbReference type="InterPro" id="IPR000073">
    <property type="entry name" value="AB_hydrolase_1"/>
</dbReference>
<proteinExistence type="predicted"/>
<dbReference type="GO" id="GO:0006355">
    <property type="term" value="P:regulation of DNA-templated transcription"/>
    <property type="evidence" value="ECO:0007669"/>
    <property type="project" value="InterPro"/>
</dbReference>
<dbReference type="InterPro" id="IPR036388">
    <property type="entry name" value="WH-like_DNA-bd_sf"/>
</dbReference>
<reference evidence="2 3" key="1">
    <citation type="journal article" date="2013" name="Int. J. Syst. Evol. Microbiol.">
        <title>Ilumatobacter nonamiense sp. nov. and Ilumatobacter coccineum sp. nov., isolated from seashore sand.</title>
        <authorList>
            <person name="Matsumoto A."/>
            <person name="Kasai H."/>
            <person name="Matsuo Y."/>
            <person name="Shizuri Y."/>
            <person name="Ichikawa N."/>
            <person name="Fujita N."/>
            <person name="Omura S."/>
            <person name="Takahashi Y."/>
        </authorList>
    </citation>
    <scope>NUCLEOTIDE SEQUENCE [LARGE SCALE GENOMIC DNA]</scope>
    <source>
        <strain evidence="3">NBRC 103263 / KCTC 29153 / YM16-304</strain>
    </source>
</reference>
<evidence type="ECO:0000313" key="2">
    <source>
        <dbReference type="EMBL" id="BAN01309.1"/>
    </source>
</evidence>
<dbReference type="InterPro" id="IPR005158">
    <property type="entry name" value="BTAD"/>
</dbReference>
<keyword evidence="3" id="KW-1185">Reference proteome</keyword>
<dbReference type="InterPro" id="IPR051677">
    <property type="entry name" value="AfsR-DnrI-RedD_regulator"/>
</dbReference>
<evidence type="ECO:0000313" key="3">
    <source>
        <dbReference type="Proteomes" id="UP000011863"/>
    </source>
</evidence>
<dbReference type="GO" id="GO:0003824">
    <property type="term" value="F:catalytic activity"/>
    <property type="evidence" value="ECO:0007669"/>
    <property type="project" value="UniProtKB-ARBA"/>
</dbReference>
<name>A0A6C7E7X6_ILUCY</name>
<dbReference type="SUPFAM" id="SSF48452">
    <property type="entry name" value="TPR-like"/>
    <property type="match status" value="1"/>
</dbReference>
<protein>
    <recommendedName>
        <fullName evidence="1">Bacterial transcriptional activator domain-containing protein</fullName>
    </recommendedName>
</protein>
<gene>
    <name evidence="2" type="ORF">YM304_09950</name>
</gene>
<accession>A0A6C7E7X6</accession>
<dbReference type="PANTHER" id="PTHR35807">
    <property type="entry name" value="TRANSCRIPTIONAL REGULATOR REDD-RELATED"/>
    <property type="match status" value="1"/>
</dbReference>
<dbReference type="AlphaFoldDB" id="A0A6C7E7X6"/>
<dbReference type="RefSeq" id="WP_015440556.1">
    <property type="nucleotide sequence ID" value="NC_020520.1"/>
</dbReference>
<dbReference type="SUPFAM" id="SSF46894">
    <property type="entry name" value="C-terminal effector domain of the bipartite response regulators"/>
    <property type="match status" value="1"/>
</dbReference>
<dbReference type="Gene3D" id="3.40.50.1820">
    <property type="entry name" value="alpha/beta hydrolase"/>
    <property type="match status" value="1"/>
</dbReference>
<dbReference type="Pfam" id="PF00561">
    <property type="entry name" value="Abhydrolase_1"/>
    <property type="match status" value="1"/>
</dbReference>
<dbReference type="SUPFAM" id="SSF53474">
    <property type="entry name" value="alpha/beta-Hydrolases"/>
    <property type="match status" value="1"/>
</dbReference>
<evidence type="ECO:0000259" key="1">
    <source>
        <dbReference type="SMART" id="SM01043"/>
    </source>
</evidence>